<reference evidence="1" key="1">
    <citation type="submission" date="2021-02" db="EMBL/GenBank/DDBJ databases">
        <authorList>
            <person name="Nowell W R."/>
        </authorList>
    </citation>
    <scope>NUCLEOTIDE SEQUENCE</scope>
</reference>
<dbReference type="AlphaFoldDB" id="A0A816CST2"/>
<dbReference type="Proteomes" id="UP000663855">
    <property type="component" value="Unassembled WGS sequence"/>
</dbReference>
<evidence type="ECO:0000313" key="2">
    <source>
        <dbReference type="EMBL" id="CAF5061191.1"/>
    </source>
</evidence>
<evidence type="ECO:0000313" key="1">
    <source>
        <dbReference type="EMBL" id="CAF1627268.1"/>
    </source>
</evidence>
<evidence type="ECO:0000313" key="3">
    <source>
        <dbReference type="Proteomes" id="UP000663855"/>
    </source>
</evidence>
<dbReference type="Proteomes" id="UP000681967">
    <property type="component" value="Unassembled WGS sequence"/>
</dbReference>
<sequence length="168" mass="19650">MSHSHPNNQNFLIIGDSHIKHIPTHMFTNHFHIVTRSISGLRWLNPRNPQLCVYHLVTQSDLSSFIDTISNILFIVGTNSVRNLPAPQVITELHYLLNYLYTRYPHLNSYNKIMIAKTFQCLKPSYAFPNVDLLQHNITLYNDMLVPLSHQYHFMPIAYMSNLKLEFN</sequence>
<protein>
    <submittedName>
        <fullName evidence="1">Uncharacterized protein</fullName>
    </submittedName>
</protein>
<name>A0A816CST2_9BILA</name>
<dbReference type="SUPFAM" id="SSF52266">
    <property type="entry name" value="SGNH hydrolase"/>
    <property type="match status" value="1"/>
</dbReference>
<proteinExistence type="predicted"/>
<comment type="caution">
    <text evidence="1">The sequence shown here is derived from an EMBL/GenBank/DDBJ whole genome shotgun (WGS) entry which is preliminary data.</text>
</comment>
<gene>
    <name evidence="2" type="ORF">BYL167_LOCUS59300</name>
    <name evidence="1" type="ORF">CJN711_LOCUS38864</name>
</gene>
<organism evidence="1 3">
    <name type="scientific">Rotaria magnacalcarata</name>
    <dbReference type="NCBI Taxonomy" id="392030"/>
    <lineage>
        <taxon>Eukaryota</taxon>
        <taxon>Metazoa</taxon>
        <taxon>Spiralia</taxon>
        <taxon>Gnathifera</taxon>
        <taxon>Rotifera</taxon>
        <taxon>Eurotatoria</taxon>
        <taxon>Bdelloidea</taxon>
        <taxon>Philodinida</taxon>
        <taxon>Philodinidae</taxon>
        <taxon>Rotaria</taxon>
    </lineage>
</organism>
<dbReference type="EMBL" id="CAJNOV010019075">
    <property type="protein sequence ID" value="CAF1627268.1"/>
    <property type="molecule type" value="Genomic_DNA"/>
</dbReference>
<accession>A0A816CST2</accession>
<dbReference type="EMBL" id="CAJOBH010228378">
    <property type="protein sequence ID" value="CAF5061191.1"/>
    <property type="molecule type" value="Genomic_DNA"/>
</dbReference>